<dbReference type="AlphaFoldDB" id="A0A6A6TRA2"/>
<proteinExistence type="predicted"/>
<dbReference type="EMBL" id="MU004295">
    <property type="protein sequence ID" value="KAF2661154.1"/>
    <property type="molecule type" value="Genomic_DNA"/>
</dbReference>
<name>A0A6A6TRA2_9PLEO</name>
<feature type="compositionally biased region" description="Basic and acidic residues" evidence="1">
    <location>
        <begin position="75"/>
        <end position="85"/>
    </location>
</feature>
<organism evidence="2 3">
    <name type="scientific">Lophiostoma macrostomum CBS 122681</name>
    <dbReference type="NCBI Taxonomy" id="1314788"/>
    <lineage>
        <taxon>Eukaryota</taxon>
        <taxon>Fungi</taxon>
        <taxon>Dikarya</taxon>
        <taxon>Ascomycota</taxon>
        <taxon>Pezizomycotina</taxon>
        <taxon>Dothideomycetes</taxon>
        <taxon>Pleosporomycetidae</taxon>
        <taxon>Pleosporales</taxon>
        <taxon>Lophiostomataceae</taxon>
        <taxon>Lophiostoma</taxon>
    </lineage>
</organism>
<reference evidence="2" key="1">
    <citation type="journal article" date="2020" name="Stud. Mycol.">
        <title>101 Dothideomycetes genomes: a test case for predicting lifestyles and emergence of pathogens.</title>
        <authorList>
            <person name="Haridas S."/>
            <person name="Albert R."/>
            <person name="Binder M."/>
            <person name="Bloem J."/>
            <person name="Labutti K."/>
            <person name="Salamov A."/>
            <person name="Andreopoulos B."/>
            <person name="Baker S."/>
            <person name="Barry K."/>
            <person name="Bills G."/>
            <person name="Bluhm B."/>
            <person name="Cannon C."/>
            <person name="Castanera R."/>
            <person name="Culley D."/>
            <person name="Daum C."/>
            <person name="Ezra D."/>
            <person name="Gonzalez J."/>
            <person name="Henrissat B."/>
            <person name="Kuo A."/>
            <person name="Liang C."/>
            <person name="Lipzen A."/>
            <person name="Lutzoni F."/>
            <person name="Magnuson J."/>
            <person name="Mondo S."/>
            <person name="Nolan M."/>
            <person name="Ohm R."/>
            <person name="Pangilinan J."/>
            <person name="Park H.-J."/>
            <person name="Ramirez L."/>
            <person name="Alfaro M."/>
            <person name="Sun H."/>
            <person name="Tritt A."/>
            <person name="Yoshinaga Y."/>
            <person name="Zwiers L.-H."/>
            <person name="Turgeon B."/>
            <person name="Goodwin S."/>
            <person name="Spatafora J."/>
            <person name="Crous P."/>
            <person name="Grigoriev I."/>
        </authorList>
    </citation>
    <scope>NUCLEOTIDE SEQUENCE</scope>
    <source>
        <strain evidence="2">CBS 122681</strain>
    </source>
</reference>
<evidence type="ECO:0000313" key="2">
    <source>
        <dbReference type="EMBL" id="KAF2661154.1"/>
    </source>
</evidence>
<accession>A0A6A6TRA2</accession>
<feature type="region of interest" description="Disordered" evidence="1">
    <location>
        <begin position="51"/>
        <end position="89"/>
    </location>
</feature>
<evidence type="ECO:0000256" key="1">
    <source>
        <dbReference type="SAM" id="MobiDB-lite"/>
    </source>
</evidence>
<dbReference type="Proteomes" id="UP000799324">
    <property type="component" value="Unassembled WGS sequence"/>
</dbReference>
<protein>
    <submittedName>
        <fullName evidence="2">Uncharacterized protein</fullName>
    </submittedName>
</protein>
<evidence type="ECO:0000313" key="3">
    <source>
        <dbReference type="Proteomes" id="UP000799324"/>
    </source>
</evidence>
<keyword evidence="3" id="KW-1185">Reference proteome</keyword>
<sequence>MFYRSSSSDVPTHSGWMDARCRCHLTQSCYFESLWQSVSTWRSASSVLAARTHEREGRSQTTQASGTYGHVQGRGRSDQQAKLDEGGPSFRSSPNYCKASVLEYGIGIVDGRTPQSGVGWIPESQSMQVALDCQSGFLLSVQSSTRLLHGIGSVHSWPKVFGLANVAVETALHLHAESAG</sequence>
<gene>
    <name evidence="2" type="ORF">K491DRAFT_479064</name>
</gene>